<accession>A0A561AZF0</accession>
<keyword evidence="2" id="KW-1185">Reference proteome</keyword>
<dbReference type="Proteomes" id="UP000318380">
    <property type="component" value="Unassembled WGS sequence"/>
</dbReference>
<dbReference type="AlphaFoldDB" id="A0A561AZF0"/>
<organism evidence="1 2">
    <name type="scientific">Kribbella amoyensis</name>
    <dbReference type="NCBI Taxonomy" id="996641"/>
    <lineage>
        <taxon>Bacteria</taxon>
        <taxon>Bacillati</taxon>
        <taxon>Actinomycetota</taxon>
        <taxon>Actinomycetes</taxon>
        <taxon>Propionibacteriales</taxon>
        <taxon>Kribbellaceae</taxon>
        <taxon>Kribbella</taxon>
    </lineage>
</organism>
<comment type="caution">
    <text evidence="1">The sequence shown here is derived from an EMBL/GenBank/DDBJ whole genome shotgun (WGS) entry which is preliminary data.</text>
</comment>
<dbReference type="EMBL" id="VIVK01000008">
    <property type="protein sequence ID" value="TWD72004.1"/>
    <property type="molecule type" value="Genomic_DNA"/>
</dbReference>
<evidence type="ECO:0000313" key="2">
    <source>
        <dbReference type="Proteomes" id="UP000318380"/>
    </source>
</evidence>
<reference evidence="1 2" key="1">
    <citation type="submission" date="2019-06" db="EMBL/GenBank/DDBJ databases">
        <title>Sequencing the genomes of 1000 actinobacteria strains.</title>
        <authorList>
            <person name="Klenk H.-P."/>
        </authorList>
    </citation>
    <scope>NUCLEOTIDE SEQUENCE [LARGE SCALE GENOMIC DNA]</scope>
    <source>
        <strain evidence="1 2">DSM 24683</strain>
    </source>
</reference>
<sequence>MRELDSSSVHRLIDVLSTIDHELRAIRTGTDTEERITLIRSKQAVLRELRRRKHRPPSVV</sequence>
<dbReference type="RefSeq" id="WP_145814894.1">
    <property type="nucleotide sequence ID" value="NZ_VIVK01000008.1"/>
</dbReference>
<evidence type="ECO:0000313" key="1">
    <source>
        <dbReference type="EMBL" id="TWD72004.1"/>
    </source>
</evidence>
<name>A0A561AZF0_9ACTN</name>
<protein>
    <submittedName>
        <fullName evidence="1">Uncharacterized protein</fullName>
    </submittedName>
</protein>
<proteinExistence type="predicted"/>
<gene>
    <name evidence="1" type="ORF">FB561_7599</name>
</gene>